<evidence type="ECO:0000313" key="1">
    <source>
        <dbReference type="EMBL" id="RDV04583.1"/>
    </source>
</evidence>
<proteinExistence type="predicted"/>
<sequence length="65" mass="7503">MAIAKRLQRQADTCAQLAAATYDDESRERYLRLEQLYRRMLVNDGESEVRFASALSSDLPEQRPV</sequence>
<comment type="caution">
    <text evidence="1">The sequence shown here is derived from an EMBL/GenBank/DDBJ whole genome shotgun (WGS) entry which is preliminary data.</text>
</comment>
<dbReference type="AlphaFoldDB" id="A0A371BB04"/>
<reference evidence="2" key="1">
    <citation type="submission" date="2018-08" db="EMBL/GenBank/DDBJ databases">
        <authorList>
            <person name="Kim S.-J."/>
            <person name="Jung G.-Y."/>
        </authorList>
    </citation>
    <scope>NUCLEOTIDE SEQUENCE [LARGE SCALE GENOMIC DNA]</scope>
    <source>
        <strain evidence="2">GY_H</strain>
    </source>
</reference>
<evidence type="ECO:0000313" key="2">
    <source>
        <dbReference type="Proteomes" id="UP000263993"/>
    </source>
</evidence>
<dbReference type="EMBL" id="QRGO01000001">
    <property type="protein sequence ID" value="RDV04583.1"/>
    <property type="molecule type" value="Genomic_DNA"/>
</dbReference>
<protein>
    <submittedName>
        <fullName evidence="1">Uncharacterized protein</fullName>
    </submittedName>
</protein>
<name>A0A371BB04_9BRAD</name>
<dbReference type="RefSeq" id="WP_115516608.1">
    <property type="nucleotide sequence ID" value="NZ_QRGO01000001.1"/>
</dbReference>
<dbReference type="Proteomes" id="UP000263993">
    <property type="component" value="Unassembled WGS sequence"/>
</dbReference>
<keyword evidence="2" id="KW-1185">Reference proteome</keyword>
<organism evidence="1 2">
    <name type="scientific">Undibacter mobilis</name>
    <dbReference type="NCBI Taxonomy" id="2292256"/>
    <lineage>
        <taxon>Bacteria</taxon>
        <taxon>Pseudomonadati</taxon>
        <taxon>Pseudomonadota</taxon>
        <taxon>Alphaproteobacteria</taxon>
        <taxon>Hyphomicrobiales</taxon>
        <taxon>Nitrobacteraceae</taxon>
        <taxon>Undibacter</taxon>
    </lineage>
</organism>
<gene>
    <name evidence="1" type="ORF">DXH78_08395</name>
</gene>
<accession>A0A371BB04</accession>